<dbReference type="AlphaFoldDB" id="A0A6P7G6P6"/>
<dbReference type="PANTHER" id="PTHR47961">
    <property type="entry name" value="DNA POLYMERASE THETA, PUTATIVE (AFU_ORTHOLOGUE AFUA_1G05260)-RELATED"/>
    <property type="match status" value="1"/>
</dbReference>
<proteinExistence type="predicted"/>
<dbReference type="PROSITE" id="PS51192">
    <property type="entry name" value="HELICASE_ATP_BIND_1"/>
    <property type="match status" value="1"/>
</dbReference>
<dbReference type="InParanoid" id="A0A6P7G6P6"/>
<sequence length="309" mass="34877">MNDLFMNDTFEDITFTQNTFTRKSVPHLYTNSSNEEHVSPSPKFNKNEENGILFDDSVFLSQLSFTSEEDSTEKNIPEPVSLQEIIKESQNCLSEIVYEEKEVSGTQICSSKKALCDKYSTQISQSSNSAILLKNNLDLIQLSSWGLPKAVLEKYESRNLRTMFSWQVECLANEDVLNGKNLVYSAPTSAGKTLVAEILAIKTILERKKKVIFILPFVSIVREKMFYFQDLLETSGIRVDGFMGSYNPPGGFKAVQFAICTIEKANSLINRLLQEENLESIGAVLIDEIHLLGDPSRGYLLELLLTKLR</sequence>
<evidence type="ECO:0000256" key="3">
    <source>
        <dbReference type="ARBA" id="ARBA00022806"/>
    </source>
</evidence>
<evidence type="ECO:0000259" key="5">
    <source>
        <dbReference type="PROSITE" id="PS51192"/>
    </source>
</evidence>
<keyword evidence="1" id="KW-0547">Nucleotide-binding</keyword>
<dbReference type="InterPro" id="IPR011545">
    <property type="entry name" value="DEAD/DEAH_box_helicase_dom"/>
</dbReference>
<protein>
    <submittedName>
        <fullName evidence="6">DNA polymerase theta-like</fullName>
    </submittedName>
</protein>
<keyword evidence="4" id="KW-0067">ATP-binding</keyword>
<dbReference type="SUPFAM" id="SSF52540">
    <property type="entry name" value="P-loop containing nucleoside triphosphate hydrolases"/>
    <property type="match status" value="1"/>
</dbReference>
<evidence type="ECO:0000256" key="4">
    <source>
        <dbReference type="ARBA" id="ARBA00022840"/>
    </source>
</evidence>
<organism evidence="6">
    <name type="scientific">Diabrotica virgifera virgifera</name>
    <name type="common">western corn rootworm</name>
    <dbReference type="NCBI Taxonomy" id="50390"/>
    <lineage>
        <taxon>Eukaryota</taxon>
        <taxon>Metazoa</taxon>
        <taxon>Ecdysozoa</taxon>
        <taxon>Arthropoda</taxon>
        <taxon>Hexapoda</taxon>
        <taxon>Insecta</taxon>
        <taxon>Pterygota</taxon>
        <taxon>Neoptera</taxon>
        <taxon>Endopterygota</taxon>
        <taxon>Coleoptera</taxon>
        <taxon>Polyphaga</taxon>
        <taxon>Cucujiformia</taxon>
        <taxon>Chrysomeloidea</taxon>
        <taxon>Chrysomelidae</taxon>
        <taxon>Galerucinae</taxon>
        <taxon>Diabroticina</taxon>
        <taxon>Diabroticites</taxon>
        <taxon>Diabrotica</taxon>
    </lineage>
</organism>
<gene>
    <name evidence="6" type="primary">LOC114338346</name>
</gene>
<dbReference type="GO" id="GO:0016787">
    <property type="term" value="F:hydrolase activity"/>
    <property type="evidence" value="ECO:0007669"/>
    <property type="project" value="UniProtKB-KW"/>
</dbReference>
<keyword evidence="3" id="KW-0347">Helicase</keyword>
<name>A0A6P7G6P6_DIAVI</name>
<accession>A0A6P7G6P6</accession>
<evidence type="ECO:0000313" key="6">
    <source>
        <dbReference type="RefSeq" id="XP_028144734.1"/>
    </source>
</evidence>
<dbReference type="GO" id="GO:0004386">
    <property type="term" value="F:helicase activity"/>
    <property type="evidence" value="ECO:0007669"/>
    <property type="project" value="UniProtKB-KW"/>
</dbReference>
<evidence type="ECO:0000256" key="1">
    <source>
        <dbReference type="ARBA" id="ARBA00022741"/>
    </source>
</evidence>
<dbReference type="PANTHER" id="PTHR47961:SF6">
    <property type="entry name" value="DNA-DIRECTED DNA POLYMERASE"/>
    <property type="match status" value="1"/>
</dbReference>
<dbReference type="InterPro" id="IPR050474">
    <property type="entry name" value="Hel308_SKI2-like"/>
</dbReference>
<feature type="domain" description="Helicase ATP-binding" evidence="5">
    <location>
        <begin position="173"/>
        <end position="309"/>
    </location>
</feature>
<dbReference type="InterPro" id="IPR027417">
    <property type="entry name" value="P-loop_NTPase"/>
</dbReference>
<reference evidence="6" key="1">
    <citation type="submission" date="2025-08" db="UniProtKB">
        <authorList>
            <consortium name="RefSeq"/>
        </authorList>
    </citation>
    <scope>IDENTIFICATION</scope>
    <source>
        <tissue evidence="6">Whole insect</tissue>
    </source>
</reference>
<keyword evidence="2" id="KW-0378">Hydrolase</keyword>
<dbReference type="GO" id="GO:0003676">
    <property type="term" value="F:nucleic acid binding"/>
    <property type="evidence" value="ECO:0007669"/>
    <property type="project" value="InterPro"/>
</dbReference>
<dbReference type="RefSeq" id="XP_028144734.1">
    <property type="nucleotide sequence ID" value="XM_028288933.1"/>
</dbReference>
<dbReference type="InterPro" id="IPR014001">
    <property type="entry name" value="Helicase_ATP-bd"/>
</dbReference>
<dbReference type="Pfam" id="PF00270">
    <property type="entry name" value="DEAD"/>
    <property type="match status" value="1"/>
</dbReference>
<dbReference type="GO" id="GO:0005524">
    <property type="term" value="F:ATP binding"/>
    <property type="evidence" value="ECO:0007669"/>
    <property type="project" value="UniProtKB-KW"/>
</dbReference>
<evidence type="ECO:0000256" key="2">
    <source>
        <dbReference type="ARBA" id="ARBA00022801"/>
    </source>
</evidence>
<dbReference type="Gene3D" id="3.40.50.300">
    <property type="entry name" value="P-loop containing nucleotide triphosphate hydrolases"/>
    <property type="match status" value="1"/>
</dbReference>